<reference evidence="1" key="1">
    <citation type="submission" date="2020-10" db="EMBL/GenBank/DDBJ databases">
        <authorList>
            <person name="Muller C M."/>
        </authorList>
    </citation>
    <scope>NUCLEOTIDE SEQUENCE</scope>
    <source>
        <strain evidence="1">THUN-12</strain>
    </source>
</reference>
<organism evidence="1 2">
    <name type="scientific">Blumeria graminis f. sp. triticale</name>
    <dbReference type="NCBI Taxonomy" id="1689686"/>
    <lineage>
        <taxon>Eukaryota</taxon>
        <taxon>Fungi</taxon>
        <taxon>Dikarya</taxon>
        <taxon>Ascomycota</taxon>
        <taxon>Pezizomycotina</taxon>
        <taxon>Leotiomycetes</taxon>
        <taxon>Erysiphales</taxon>
        <taxon>Erysiphaceae</taxon>
        <taxon>Blumeria</taxon>
    </lineage>
</organism>
<dbReference type="EMBL" id="CAJHIT010000005">
    <property type="protein sequence ID" value="CAD6502033.1"/>
    <property type="molecule type" value="Genomic_DNA"/>
</dbReference>
<comment type="caution">
    <text evidence="1">The sequence shown here is derived from an EMBL/GenBank/DDBJ whole genome shotgun (WGS) entry which is preliminary data.</text>
</comment>
<accession>A0A9W4D0P2</accession>
<dbReference type="AlphaFoldDB" id="A0A9W4D0P2"/>
<evidence type="ECO:0000313" key="1">
    <source>
        <dbReference type="EMBL" id="CAD6502033.1"/>
    </source>
</evidence>
<protein>
    <submittedName>
        <fullName evidence="1">BgTH12-02276</fullName>
    </submittedName>
</protein>
<dbReference type="Proteomes" id="UP000683417">
    <property type="component" value="Unassembled WGS sequence"/>
</dbReference>
<name>A0A9W4D0P2_BLUGR</name>
<proteinExistence type="predicted"/>
<evidence type="ECO:0000313" key="2">
    <source>
        <dbReference type="Proteomes" id="UP000683417"/>
    </source>
</evidence>
<sequence length="46" mass="5141">MLAARGRVPLSVYATASSVQVYLECHYRKPVQSPLDQLFRGAQLGY</sequence>
<gene>
    <name evidence="1" type="ORF">BGTH12_LOCUS3391</name>
</gene>